<dbReference type="AlphaFoldDB" id="A0A9P6MMI1"/>
<dbReference type="EMBL" id="JAAAID010002121">
    <property type="protein sequence ID" value="KAG0007917.1"/>
    <property type="molecule type" value="Genomic_DNA"/>
</dbReference>
<proteinExistence type="predicted"/>
<dbReference type="Proteomes" id="UP000703661">
    <property type="component" value="Unassembled WGS sequence"/>
</dbReference>
<comment type="caution">
    <text evidence="2">The sequence shown here is derived from an EMBL/GenBank/DDBJ whole genome shotgun (WGS) entry which is preliminary data.</text>
</comment>
<organism evidence="2 3">
    <name type="scientific">Entomortierella chlamydospora</name>
    <dbReference type="NCBI Taxonomy" id="101097"/>
    <lineage>
        <taxon>Eukaryota</taxon>
        <taxon>Fungi</taxon>
        <taxon>Fungi incertae sedis</taxon>
        <taxon>Mucoromycota</taxon>
        <taxon>Mortierellomycotina</taxon>
        <taxon>Mortierellomycetes</taxon>
        <taxon>Mortierellales</taxon>
        <taxon>Mortierellaceae</taxon>
        <taxon>Entomortierella</taxon>
    </lineage>
</organism>
<feature type="compositionally biased region" description="Low complexity" evidence="1">
    <location>
        <begin position="127"/>
        <end position="137"/>
    </location>
</feature>
<reference evidence="2" key="1">
    <citation type="journal article" date="2020" name="Fungal Divers.">
        <title>Resolving the Mortierellaceae phylogeny through synthesis of multi-gene phylogenetics and phylogenomics.</title>
        <authorList>
            <person name="Vandepol N."/>
            <person name="Liber J."/>
            <person name="Desiro A."/>
            <person name="Na H."/>
            <person name="Kennedy M."/>
            <person name="Barry K."/>
            <person name="Grigoriev I.V."/>
            <person name="Miller A.N."/>
            <person name="O'Donnell K."/>
            <person name="Stajich J.E."/>
            <person name="Bonito G."/>
        </authorList>
    </citation>
    <scope>NUCLEOTIDE SEQUENCE</scope>
    <source>
        <strain evidence="2">NRRL 2769</strain>
    </source>
</reference>
<feature type="compositionally biased region" description="Acidic residues" evidence="1">
    <location>
        <begin position="56"/>
        <end position="81"/>
    </location>
</feature>
<evidence type="ECO:0000256" key="1">
    <source>
        <dbReference type="SAM" id="MobiDB-lite"/>
    </source>
</evidence>
<evidence type="ECO:0000313" key="3">
    <source>
        <dbReference type="Proteomes" id="UP000703661"/>
    </source>
</evidence>
<evidence type="ECO:0000313" key="2">
    <source>
        <dbReference type="EMBL" id="KAG0007917.1"/>
    </source>
</evidence>
<accession>A0A9P6MMI1</accession>
<feature type="region of interest" description="Disordered" evidence="1">
    <location>
        <begin position="35"/>
        <end position="81"/>
    </location>
</feature>
<protein>
    <submittedName>
        <fullName evidence="2">Uncharacterized protein</fullName>
    </submittedName>
</protein>
<gene>
    <name evidence="2" type="ORF">BGZ80_004081</name>
</gene>
<sequence>MEEDPSDPTLYLGQNDNNYDTNLRFGFHPYFAEPHPHMEDHDFESNQAQKDWLDAVLEDLMEEDEQEDSSPDYDSDDDNDSFEEKELDINVTRGSSTPAVVLVAHKMDNEEDAILGRSTGATSTVGSKASNASATTATSVPVSGSLMAQGAPQDEPMLPQDHVNRIKQQQQQRQLQLQNPSYFPDDAYYRSCPPCLGFHSSFCSYPQKEQNEDDLREQRFVKLTQELGSALVQEQEADPNPNLLLPEQQSFKGSFLFRSSAISPALGH</sequence>
<feature type="region of interest" description="Disordered" evidence="1">
    <location>
        <begin position="115"/>
        <end position="137"/>
    </location>
</feature>
<name>A0A9P6MMI1_9FUNG</name>
<feature type="compositionally biased region" description="Basic and acidic residues" evidence="1">
    <location>
        <begin position="35"/>
        <end position="44"/>
    </location>
</feature>
<keyword evidence="3" id="KW-1185">Reference proteome</keyword>